<sequence>MHFSHRHPLCPTHIQEDDEIICSGCELTLSAGLAYKCSKTNCEFYLDELCFELPRDIRHNSHPKHPLVLLSSPCHGFTCSACGDSCTAFFNYHCQTCEFGAHVECAALPEMVKIEGHEHPLTLICSLVDQKINAHKQDKEFICNVCDGDFPDGCWVYYCKVCQCAATHLDCAIARAEDHEPHLQ</sequence>
<dbReference type="PANTHER" id="PTHR46288">
    <property type="entry name" value="PHORBOL-ESTER/DAG-TYPE DOMAIN-CONTAINING PROTEIN"/>
    <property type="match status" value="1"/>
</dbReference>
<evidence type="ECO:0000313" key="4">
    <source>
        <dbReference type="RefSeq" id="XP_015872381.2"/>
    </source>
</evidence>
<name>A0A6P3Z4E4_ZIZJJ</name>
<gene>
    <name evidence="4" type="primary">LOC107409425</name>
</gene>
<accession>A0A6P3Z4E4</accession>
<dbReference type="KEGG" id="zju:107409425"/>
<dbReference type="InParanoid" id="A0A6P3Z4E4"/>
<keyword evidence="3" id="KW-1185">Reference proteome</keyword>
<evidence type="ECO:0000259" key="2">
    <source>
        <dbReference type="Pfam" id="PF03107"/>
    </source>
</evidence>
<protein>
    <submittedName>
        <fullName evidence="4">Protein VACUOLELESS GAMETOPHYTES</fullName>
    </submittedName>
</protein>
<evidence type="ECO:0000256" key="1">
    <source>
        <dbReference type="ARBA" id="ARBA00022737"/>
    </source>
</evidence>
<feature type="domain" description="DC1" evidence="2">
    <location>
        <begin position="60"/>
        <end position="106"/>
    </location>
</feature>
<keyword evidence="1" id="KW-0677">Repeat</keyword>
<reference evidence="3" key="1">
    <citation type="submission" date="2025-05" db="UniProtKB">
        <authorList>
            <consortium name="RefSeq"/>
        </authorList>
    </citation>
    <scope>NUCLEOTIDE SEQUENCE [LARGE SCALE GENOMIC DNA]</scope>
</reference>
<dbReference type="InterPro" id="IPR046349">
    <property type="entry name" value="C1-like_sf"/>
</dbReference>
<dbReference type="Proteomes" id="UP001652623">
    <property type="component" value="Chromosome 1"/>
</dbReference>
<dbReference type="RefSeq" id="XP_015872381.2">
    <property type="nucleotide sequence ID" value="XM_016016895.2"/>
</dbReference>
<organism evidence="3 4">
    <name type="scientific">Ziziphus jujuba</name>
    <name type="common">Chinese jujube</name>
    <name type="synonym">Ziziphus sativa</name>
    <dbReference type="NCBI Taxonomy" id="326968"/>
    <lineage>
        <taxon>Eukaryota</taxon>
        <taxon>Viridiplantae</taxon>
        <taxon>Streptophyta</taxon>
        <taxon>Embryophyta</taxon>
        <taxon>Tracheophyta</taxon>
        <taxon>Spermatophyta</taxon>
        <taxon>Magnoliopsida</taxon>
        <taxon>eudicotyledons</taxon>
        <taxon>Gunneridae</taxon>
        <taxon>Pentapetalae</taxon>
        <taxon>rosids</taxon>
        <taxon>fabids</taxon>
        <taxon>Rosales</taxon>
        <taxon>Rhamnaceae</taxon>
        <taxon>Paliureae</taxon>
        <taxon>Ziziphus</taxon>
    </lineage>
</organism>
<dbReference type="InterPro" id="IPR004146">
    <property type="entry name" value="DC1"/>
</dbReference>
<dbReference type="GeneID" id="107409425"/>
<dbReference type="Pfam" id="PF03107">
    <property type="entry name" value="C1_2"/>
    <property type="match status" value="1"/>
</dbReference>
<dbReference type="SUPFAM" id="SSF57889">
    <property type="entry name" value="Cysteine-rich domain"/>
    <property type="match status" value="1"/>
</dbReference>
<dbReference type="PANTHER" id="PTHR46288:SF27">
    <property type="entry name" value="CYSTEINE_HISTIDINE-RICH C1 DOMAIN FAMILY PROTEIN"/>
    <property type="match status" value="1"/>
</dbReference>
<proteinExistence type="predicted"/>
<dbReference type="AlphaFoldDB" id="A0A6P3Z4E4"/>
<evidence type="ECO:0000313" key="3">
    <source>
        <dbReference type="Proteomes" id="UP001652623"/>
    </source>
</evidence>
<reference evidence="4" key="2">
    <citation type="submission" date="2025-08" db="UniProtKB">
        <authorList>
            <consortium name="RefSeq"/>
        </authorList>
    </citation>
    <scope>IDENTIFICATION</scope>
    <source>
        <tissue evidence="4">Seedling</tissue>
    </source>
</reference>